<evidence type="ECO:0000256" key="4">
    <source>
        <dbReference type="ARBA" id="ARBA00022840"/>
    </source>
</evidence>
<keyword evidence="12" id="KW-1185">Reference proteome</keyword>
<evidence type="ECO:0000256" key="3">
    <source>
        <dbReference type="ARBA" id="ARBA00022741"/>
    </source>
</evidence>
<dbReference type="RefSeq" id="XP_013899835.1">
    <property type="nucleotide sequence ID" value="XM_014044381.1"/>
</dbReference>
<comment type="catalytic activity">
    <reaction evidence="8">
        <text>tRNA(Pro) + L-proline + ATP = L-prolyl-tRNA(Pro) + AMP + diphosphate</text>
        <dbReference type="Rhea" id="RHEA:14305"/>
        <dbReference type="Rhea" id="RHEA-COMP:9700"/>
        <dbReference type="Rhea" id="RHEA-COMP:9702"/>
        <dbReference type="ChEBI" id="CHEBI:30616"/>
        <dbReference type="ChEBI" id="CHEBI:33019"/>
        <dbReference type="ChEBI" id="CHEBI:60039"/>
        <dbReference type="ChEBI" id="CHEBI:78442"/>
        <dbReference type="ChEBI" id="CHEBI:78532"/>
        <dbReference type="ChEBI" id="CHEBI:456215"/>
        <dbReference type="EC" id="6.1.1.15"/>
    </reaction>
</comment>
<feature type="compositionally biased region" description="Basic and acidic residues" evidence="9">
    <location>
        <begin position="17"/>
        <end position="39"/>
    </location>
</feature>
<dbReference type="GO" id="GO:0004827">
    <property type="term" value="F:proline-tRNA ligase activity"/>
    <property type="evidence" value="ECO:0007669"/>
    <property type="project" value="UniProtKB-EC"/>
</dbReference>
<dbReference type="GO" id="GO:0005737">
    <property type="term" value="C:cytoplasm"/>
    <property type="evidence" value="ECO:0007669"/>
    <property type="project" value="InterPro"/>
</dbReference>
<evidence type="ECO:0000256" key="8">
    <source>
        <dbReference type="ARBA" id="ARBA00047671"/>
    </source>
</evidence>
<dbReference type="KEGG" id="mng:MNEG_7147"/>
<dbReference type="CDD" id="cd00778">
    <property type="entry name" value="ProRS_core_arch_euk"/>
    <property type="match status" value="1"/>
</dbReference>
<dbReference type="OrthoDB" id="1350766at2759"/>
<keyword evidence="4" id="KW-0067">ATP-binding</keyword>
<evidence type="ECO:0000256" key="1">
    <source>
        <dbReference type="ARBA" id="ARBA00012831"/>
    </source>
</evidence>
<protein>
    <recommendedName>
        <fullName evidence="1">proline--tRNA ligase</fullName>
        <ecNumber evidence="1">6.1.1.15</ecNumber>
    </recommendedName>
    <alternativeName>
        <fullName evidence="7">Prolyl-tRNA synthetase</fullName>
    </alternativeName>
</protein>
<dbReference type="InterPro" id="IPR045864">
    <property type="entry name" value="aa-tRNA-synth_II/BPL/LPL"/>
</dbReference>
<dbReference type="PROSITE" id="PS50862">
    <property type="entry name" value="AA_TRNA_LIGASE_II"/>
    <property type="match status" value="1"/>
</dbReference>
<dbReference type="GO" id="GO:0005524">
    <property type="term" value="F:ATP binding"/>
    <property type="evidence" value="ECO:0007669"/>
    <property type="project" value="UniProtKB-KW"/>
</dbReference>
<dbReference type="InterPro" id="IPR006195">
    <property type="entry name" value="aa-tRNA-synth_II"/>
</dbReference>
<dbReference type="STRING" id="145388.A0A0D2N420"/>
<dbReference type="InterPro" id="IPR033721">
    <property type="entry name" value="ProRS_core_arch_euk"/>
</dbReference>
<dbReference type="GeneID" id="25740023"/>
<dbReference type="FunFam" id="3.30.110.30:FF:000001">
    <property type="entry name" value="Bifunctional glutamate/proline--tRNA ligase"/>
    <property type="match status" value="1"/>
</dbReference>
<dbReference type="SMART" id="SM00946">
    <property type="entry name" value="ProRS-C_1"/>
    <property type="match status" value="1"/>
</dbReference>
<keyword evidence="3" id="KW-0547">Nucleotide-binding</keyword>
<feature type="domain" description="Aminoacyl-transfer RNA synthetases class-II family profile" evidence="10">
    <location>
        <begin position="98"/>
        <end position="338"/>
    </location>
</feature>
<dbReference type="Gene3D" id="3.30.110.30">
    <property type="entry name" value="C-terminal domain of ProRS"/>
    <property type="match status" value="1"/>
</dbReference>
<dbReference type="InterPro" id="IPR002314">
    <property type="entry name" value="aa-tRNA-synt_IIb"/>
</dbReference>
<dbReference type="CDD" id="cd00862">
    <property type="entry name" value="ProRS_anticodon_zinc"/>
    <property type="match status" value="1"/>
</dbReference>
<dbReference type="InterPro" id="IPR017449">
    <property type="entry name" value="Pro-tRNA_synth_II"/>
</dbReference>
<evidence type="ECO:0000256" key="9">
    <source>
        <dbReference type="SAM" id="MobiDB-lite"/>
    </source>
</evidence>
<dbReference type="Pfam" id="PF03129">
    <property type="entry name" value="HGTP_anticodon"/>
    <property type="match status" value="1"/>
</dbReference>
<dbReference type="GO" id="GO:0017101">
    <property type="term" value="C:aminoacyl-tRNA synthetase multienzyme complex"/>
    <property type="evidence" value="ECO:0007669"/>
    <property type="project" value="TreeGrafter"/>
</dbReference>
<dbReference type="SUPFAM" id="SSF52954">
    <property type="entry name" value="Class II aaRS ABD-related"/>
    <property type="match status" value="1"/>
</dbReference>
<dbReference type="AlphaFoldDB" id="A0A0D2N420"/>
<dbReference type="Proteomes" id="UP000054498">
    <property type="component" value="Unassembled WGS sequence"/>
</dbReference>
<dbReference type="HAMAP" id="MF_01571">
    <property type="entry name" value="Pro_tRNA_synth_type3"/>
    <property type="match status" value="1"/>
</dbReference>
<dbReference type="Gene3D" id="3.40.50.800">
    <property type="entry name" value="Anticodon-binding domain"/>
    <property type="match status" value="1"/>
</dbReference>
<keyword evidence="2 11" id="KW-0436">Ligase</keyword>
<feature type="region of interest" description="Disordered" evidence="9">
    <location>
        <begin position="1"/>
        <end position="54"/>
    </location>
</feature>
<keyword evidence="5" id="KW-0648">Protein biosynthesis</keyword>
<evidence type="ECO:0000256" key="5">
    <source>
        <dbReference type="ARBA" id="ARBA00022917"/>
    </source>
</evidence>
<keyword evidence="6 11" id="KW-0030">Aminoacyl-tRNA synthetase</keyword>
<accession>A0A0D2N420</accession>
<dbReference type="FunFam" id="3.40.50.800:FF:000005">
    <property type="entry name" value="bifunctional glutamate/proline--tRNA ligase"/>
    <property type="match status" value="1"/>
</dbReference>
<organism evidence="11 12">
    <name type="scientific">Monoraphidium neglectum</name>
    <dbReference type="NCBI Taxonomy" id="145388"/>
    <lineage>
        <taxon>Eukaryota</taxon>
        <taxon>Viridiplantae</taxon>
        <taxon>Chlorophyta</taxon>
        <taxon>core chlorophytes</taxon>
        <taxon>Chlorophyceae</taxon>
        <taxon>CS clade</taxon>
        <taxon>Sphaeropleales</taxon>
        <taxon>Selenastraceae</taxon>
        <taxon>Monoraphidium</taxon>
    </lineage>
</organism>
<evidence type="ECO:0000256" key="2">
    <source>
        <dbReference type="ARBA" id="ARBA00022598"/>
    </source>
</evidence>
<dbReference type="InterPro" id="IPR004499">
    <property type="entry name" value="Pro-tRNA-ligase_IIa_arc-type"/>
</dbReference>
<dbReference type="PANTHER" id="PTHR43382">
    <property type="entry name" value="PROLYL-TRNA SYNTHETASE"/>
    <property type="match status" value="1"/>
</dbReference>
<evidence type="ECO:0000256" key="7">
    <source>
        <dbReference type="ARBA" id="ARBA00029731"/>
    </source>
</evidence>
<dbReference type="FunFam" id="3.30.930.10:FF:000007">
    <property type="entry name" value="Bifunctional glutamate/proline--tRNA ligase"/>
    <property type="match status" value="1"/>
</dbReference>
<gene>
    <name evidence="11" type="ORF">MNEG_7147</name>
</gene>
<dbReference type="InterPro" id="IPR002316">
    <property type="entry name" value="Pro-tRNA-ligase_IIa"/>
</dbReference>
<evidence type="ECO:0000259" key="10">
    <source>
        <dbReference type="PROSITE" id="PS50862"/>
    </source>
</evidence>
<evidence type="ECO:0000313" key="11">
    <source>
        <dbReference type="EMBL" id="KIZ00816.1"/>
    </source>
</evidence>
<evidence type="ECO:0000256" key="6">
    <source>
        <dbReference type="ARBA" id="ARBA00023146"/>
    </source>
</evidence>
<sequence length="545" mass="61314">MAATAENVAEQLAEVAVEDKPKKEKKEKAPKVPKEKKEGSSGGAGGGGGKDKKKETQLGLSATKNEDFNKWYQELVVASELISYYDVSGCYILRPWAFAMWEVVHRWFDDNIKALGVQNAYFPLFITEDVLNTEKDHVEGFAPEVAWVTRSGNTPMEKPIAIRPTSETAMYPYFAQWIRSHRDLPLRLNQWTNVVRWEFKYPTPFIRSREFLWQEGHTAFATQEEADAEVLQILDLYAGVYEQLLAVPVTKGRKSKKEQFAGALYTTTVEAYIPETGRGIQGATSHCLGQNFSRMFGIEFETEEKTKQHAWQNSWGLTTRTLGVMVMTHSDDKGLVLPPRVAPKQVVIIPIPKGNSSPEVAQGMFDKAAELRKGLEAVGVRVETDLRTNYTPGWKYNHWEMRGLPLRVELGPRDMEAGVVVVARRDTGAKETVAWADLSTRLPALLDTIQAEMLVRARERYDACLETVTTWEDFMAALERKHMVLAPWADEEEVEEDVKKRSATADSMGAKTLCLPFVQPELPAGAVCFASGKPAKNWALWGRSY</sequence>
<dbReference type="Gene3D" id="3.30.930.10">
    <property type="entry name" value="Bira Bifunctional Protein, Domain 2"/>
    <property type="match status" value="1"/>
</dbReference>
<dbReference type="InterPro" id="IPR036621">
    <property type="entry name" value="Anticodon-bd_dom_sf"/>
</dbReference>
<dbReference type="NCBIfam" id="TIGR00408">
    <property type="entry name" value="proS_fam_I"/>
    <property type="match status" value="1"/>
</dbReference>
<dbReference type="EC" id="6.1.1.15" evidence="1"/>
<dbReference type="Pfam" id="PF00587">
    <property type="entry name" value="tRNA-synt_2b"/>
    <property type="match status" value="1"/>
</dbReference>
<dbReference type="PRINTS" id="PR01046">
    <property type="entry name" value="TRNASYNTHPRO"/>
</dbReference>
<dbReference type="SUPFAM" id="SSF55681">
    <property type="entry name" value="Class II aaRS and biotin synthetases"/>
    <property type="match status" value="1"/>
</dbReference>
<dbReference type="Pfam" id="PF09180">
    <property type="entry name" value="ProRS-C_1"/>
    <property type="match status" value="1"/>
</dbReference>
<dbReference type="PANTHER" id="PTHR43382:SF2">
    <property type="entry name" value="BIFUNCTIONAL GLUTAMATE_PROLINE--TRNA LIGASE"/>
    <property type="match status" value="1"/>
</dbReference>
<dbReference type="InterPro" id="IPR016061">
    <property type="entry name" value="Pro-tRNA_ligase_II_C"/>
</dbReference>
<dbReference type="EMBL" id="KK101457">
    <property type="protein sequence ID" value="KIZ00816.1"/>
    <property type="molecule type" value="Genomic_DNA"/>
</dbReference>
<evidence type="ECO:0000313" key="12">
    <source>
        <dbReference type="Proteomes" id="UP000054498"/>
    </source>
</evidence>
<dbReference type="InterPro" id="IPR004154">
    <property type="entry name" value="Anticodon-bd"/>
</dbReference>
<reference evidence="11 12" key="1">
    <citation type="journal article" date="2013" name="BMC Genomics">
        <title>Reconstruction of the lipid metabolism for the microalga Monoraphidium neglectum from its genome sequence reveals characteristics suitable for biofuel production.</title>
        <authorList>
            <person name="Bogen C."/>
            <person name="Al-Dilaimi A."/>
            <person name="Albersmeier A."/>
            <person name="Wichmann J."/>
            <person name="Grundmann M."/>
            <person name="Rupp O."/>
            <person name="Lauersen K.J."/>
            <person name="Blifernez-Klassen O."/>
            <person name="Kalinowski J."/>
            <person name="Goesmann A."/>
            <person name="Mussgnug J.H."/>
            <person name="Kruse O."/>
        </authorList>
    </citation>
    <scope>NUCLEOTIDE SEQUENCE [LARGE SCALE GENOMIC DNA]</scope>
    <source>
        <strain evidence="11 12">SAG 48.87</strain>
    </source>
</reference>
<dbReference type="GO" id="GO:0006433">
    <property type="term" value="P:prolyl-tRNA aminoacylation"/>
    <property type="evidence" value="ECO:0007669"/>
    <property type="project" value="InterPro"/>
</dbReference>
<dbReference type="SUPFAM" id="SSF64586">
    <property type="entry name" value="C-terminal domain of ProRS"/>
    <property type="match status" value="1"/>
</dbReference>
<proteinExistence type="inferred from homology"/>
<name>A0A0D2N420_9CHLO</name>